<evidence type="ECO:0000256" key="1">
    <source>
        <dbReference type="SAM" id="SignalP"/>
    </source>
</evidence>
<comment type="caution">
    <text evidence="3">The sequence shown here is derived from an EMBL/GenBank/DDBJ whole genome shotgun (WGS) entry which is preliminary data.</text>
</comment>
<gene>
    <name evidence="3" type="ORF">GJ668_00680</name>
</gene>
<keyword evidence="4" id="KW-1185">Reference proteome</keyword>
<name>A0A6N8EB87_9GAMM</name>
<accession>A0A6N8EB87</accession>
<dbReference type="Proteomes" id="UP000434044">
    <property type="component" value="Unassembled WGS sequence"/>
</dbReference>
<dbReference type="SUPFAM" id="SSF54106">
    <property type="entry name" value="LysM domain"/>
    <property type="match status" value="2"/>
</dbReference>
<dbReference type="OrthoDB" id="9808890at2"/>
<dbReference type="AlphaFoldDB" id="A0A6N8EB87"/>
<evidence type="ECO:0000313" key="3">
    <source>
        <dbReference type="EMBL" id="MTW19604.1"/>
    </source>
</evidence>
<reference evidence="3 4" key="1">
    <citation type="submission" date="2019-11" db="EMBL/GenBank/DDBJ databases">
        <title>Whole-genome sequence of the anaerobic purple sulfur bacterium Allochromatium palmeri DSM 15591.</title>
        <authorList>
            <person name="Kyndt J.A."/>
            <person name="Meyer T.E."/>
        </authorList>
    </citation>
    <scope>NUCLEOTIDE SEQUENCE [LARGE SCALE GENOMIC DNA]</scope>
    <source>
        <strain evidence="3 4">DSM 15591</strain>
    </source>
</reference>
<evidence type="ECO:0000313" key="4">
    <source>
        <dbReference type="Proteomes" id="UP000434044"/>
    </source>
</evidence>
<dbReference type="SMART" id="SM00257">
    <property type="entry name" value="LysM"/>
    <property type="match status" value="2"/>
</dbReference>
<sequence length="129" mass="13712">MKLKKLVLSTALLAVLGSTQAATDNIVAYTVTEGEDIQTIAGKYDISVTDILVSNGKESEDITVGEVIYIPPKHATGFFDPDTGLYIVAQGDDLLEISRRFGTTVEAIEALNGLQGSLIQAGTELQIPD</sequence>
<dbReference type="PANTHER" id="PTHR33734">
    <property type="entry name" value="LYSM DOMAIN-CONTAINING GPI-ANCHORED PROTEIN 2"/>
    <property type="match status" value="1"/>
</dbReference>
<keyword evidence="1" id="KW-0732">Signal</keyword>
<organism evidence="3 4">
    <name type="scientific">Allochromatium palmeri</name>
    <dbReference type="NCBI Taxonomy" id="231048"/>
    <lineage>
        <taxon>Bacteria</taxon>
        <taxon>Pseudomonadati</taxon>
        <taxon>Pseudomonadota</taxon>
        <taxon>Gammaproteobacteria</taxon>
        <taxon>Chromatiales</taxon>
        <taxon>Chromatiaceae</taxon>
        <taxon>Allochromatium</taxon>
    </lineage>
</organism>
<dbReference type="RefSeq" id="WP_155448184.1">
    <property type="nucleotide sequence ID" value="NZ_WNKT01000001.1"/>
</dbReference>
<dbReference type="InterPro" id="IPR018392">
    <property type="entry name" value="LysM"/>
</dbReference>
<feature type="chain" id="PRO_5026755036" evidence="1">
    <location>
        <begin position="22"/>
        <end position="129"/>
    </location>
</feature>
<protein>
    <submittedName>
        <fullName evidence="3">LysM peptidoglycan-binding domain-containing protein</fullName>
    </submittedName>
</protein>
<dbReference type="InterPro" id="IPR036779">
    <property type="entry name" value="LysM_dom_sf"/>
</dbReference>
<evidence type="ECO:0000259" key="2">
    <source>
        <dbReference type="PROSITE" id="PS51782"/>
    </source>
</evidence>
<feature type="signal peptide" evidence="1">
    <location>
        <begin position="1"/>
        <end position="21"/>
    </location>
</feature>
<dbReference type="Gene3D" id="3.10.350.10">
    <property type="entry name" value="LysM domain"/>
    <property type="match status" value="2"/>
</dbReference>
<proteinExistence type="predicted"/>
<dbReference type="EMBL" id="WNKT01000001">
    <property type="protein sequence ID" value="MTW19604.1"/>
    <property type="molecule type" value="Genomic_DNA"/>
</dbReference>
<dbReference type="CDD" id="cd00118">
    <property type="entry name" value="LysM"/>
    <property type="match status" value="2"/>
</dbReference>
<feature type="domain" description="LysM" evidence="2">
    <location>
        <begin position="84"/>
        <end position="127"/>
    </location>
</feature>
<dbReference type="Pfam" id="PF01476">
    <property type="entry name" value="LysM"/>
    <property type="match status" value="2"/>
</dbReference>
<dbReference type="PANTHER" id="PTHR33734:SF22">
    <property type="entry name" value="MEMBRANE-BOUND LYTIC MUREIN TRANSGLYCOSYLASE D"/>
    <property type="match status" value="1"/>
</dbReference>
<feature type="domain" description="LysM" evidence="2">
    <location>
        <begin position="27"/>
        <end position="70"/>
    </location>
</feature>
<dbReference type="PROSITE" id="PS51782">
    <property type="entry name" value="LYSM"/>
    <property type="match status" value="2"/>
</dbReference>